<evidence type="ECO:0000256" key="3">
    <source>
        <dbReference type="SAM" id="SignalP"/>
    </source>
</evidence>
<feature type="chain" id="PRO_5046071258" description="Teneurin-like YD-shell domain-containing protein" evidence="3">
    <location>
        <begin position="30"/>
        <end position="2115"/>
    </location>
</feature>
<keyword evidence="1" id="KW-0677">Repeat</keyword>
<evidence type="ECO:0000259" key="4">
    <source>
        <dbReference type="Pfam" id="PF25023"/>
    </source>
</evidence>
<dbReference type="InterPro" id="IPR022385">
    <property type="entry name" value="Rhs_assc_core"/>
</dbReference>
<keyword evidence="6" id="KW-1185">Reference proteome</keyword>
<dbReference type="Gene3D" id="3.40.1350.120">
    <property type="match status" value="1"/>
</dbReference>
<dbReference type="RefSeq" id="WP_208813585.1">
    <property type="nucleotide sequence ID" value="NZ_WVUH01000079.1"/>
</dbReference>
<dbReference type="PANTHER" id="PTHR32305">
    <property type="match status" value="1"/>
</dbReference>
<keyword evidence="3" id="KW-0732">Signal</keyword>
<dbReference type="Pfam" id="PF25023">
    <property type="entry name" value="TEN_YD-shell"/>
    <property type="match status" value="1"/>
</dbReference>
<dbReference type="NCBIfam" id="TIGR03696">
    <property type="entry name" value="Rhs_assc_core"/>
    <property type="match status" value="1"/>
</dbReference>
<dbReference type="InterPro" id="IPR006530">
    <property type="entry name" value="YD"/>
</dbReference>
<accession>A0ABS3VQ98</accession>
<reference evidence="5 6" key="1">
    <citation type="submission" date="2019-12" db="EMBL/GenBank/DDBJ databases">
        <title>Whole genome sequencing of endophytic Actinobacterium Micromonospora sp. MPMI6T.</title>
        <authorList>
            <person name="Evv R."/>
            <person name="Podile A.R."/>
        </authorList>
    </citation>
    <scope>NUCLEOTIDE SEQUENCE [LARGE SCALE GENOMIC DNA]</scope>
    <source>
        <strain evidence="5 6">MPMI6</strain>
    </source>
</reference>
<dbReference type="Gene3D" id="2.180.10.10">
    <property type="entry name" value="RHS repeat-associated core"/>
    <property type="match status" value="2"/>
</dbReference>
<dbReference type="Proteomes" id="UP000823521">
    <property type="component" value="Unassembled WGS sequence"/>
</dbReference>
<dbReference type="InterPro" id="IPR056823">
    <property type="entry name" value="TEN-like_YD-shell"/>
</dbReference>
<dbReference type="NCBIfam" id="TIGR01643">
    <property type="entry name" value="YD_repeat_2x"/>
    <property type="match status" value="2"/>
</dbReference>
<dbReference type="InterPro" id="IPR031325">
    <property type="entry name" value="RHS_repeat"/>
</dbReference>
<feature type="compositionally biased region" description="Basic and acidic residues" evidence="2">
    <location>
        <begin position="1848"/>
        <end position="1858"/>
    </location>
</feature>
<protein>
    <recommendedName>
        <fullName evidence="4">Teneurin-like YD-shell domain-containing protein</fullName>
    </recommendedName>
</protein>
<proteinExistence type="predicted"/>
<feature type="domain" description="Teneurin-like YD-shell" evidence="4">
    <location>
        <begin position="1638"/>
        <end position="1842"/>
    </location>
</feature>
<dbReference type="InterPro" id="IPR050708">
    <property type="entry name" value="T6SS_VgrG/RHS"/>
</dbReference>
<evidence type="ECO:0000256" key="1">
    <source>
        <dbReference type="ARBA" id="ARBA00022737"/>
    </source>
</evidence>
<evidence type="ECO:0000313" key="6">
    <source>
        <dbReference type="Proteomes" id="UP000823521"/>
    </source>
</evidence>
<feature type="signal peptide" evidence="3">
    <location>
        <begin position="1"/>
        <end position="29"/>
    </location>
</feature>
<feature type="region of interest" description="Disordered" evidence="2">
    <location>
        <begin position="1828"/>
        <end position="1884"/>
    </location>
</feature>
<dbReference type="EMBL" id="WVUH01000079">
    <property type="protein sequence ID" value="MBO4206685.1"/>
    <property type="molecule type" value="Genomic_DNA"/>
</dbReference>
<sequence length="2115" mass="229861">MRLRGRACLAALSAGIVLVPVLVAAPAPAAAQPDQRPQQSRRVKLGKAVVAAHPLPEVPVAVPGRPVWPTGGTTVDLPPTNATGVPPAGLRGRGPGAGALVRVGSQPVWVGRTAASSPERVAVSTIEPDRARAAGRDLVVRVDRADGRATAGPVAVTLDVSGFRNAVGGDWADRLRLVALPDCALATPTAPQCTAVPLPSTRSGNLISADLTVAPSALVALTADTGSGSGEYAATSLSPSATWSAGSGSGGFSWSMDLRVPPALNGPAPKMTLGYSSQAVDGRTAATNNQPSWVGEGFDWSPGYIERRYVSCSDDMGTGANNTTKTGDQCWKTDNATMSLNGSGTELLYNATEDRWHGRAEDGSRIERLTGASNGDNNGEYWRVTATDGTQYYFGLNRLQGWTSGKAETNSVQTVPVFGNNSGEPCHQSTFTGSDCVQAYRWNLDYVVDPHGNTMSLWWKRDTNRYGSNGSETALLEYVRDAYLDRIDYGTHQRDLVNSVKTDTVFTAKPVPMRVEFGTGDRCLTNCWTGSEPNKPSWTDTPWDLRCTAAPCDDHSPAFWSSKRLSTITTRVWDAGTAGHRDVERWTLTHSYPDPGDGTRAGMWLQRMSHSGLVGGTATLPDIVFTPVMLDNRVDTALQNGLRPMRWARLKRVTNETGGIVDIDYLPTECVAGATPAPESNTKRCYPNRWTPESQEIVDWFHKYVVAEVRETDATGPAAGSPLTKTTRYEYVGGAAWRYSDDDGLTKDKYRTWNQWRGYETVRTLVGTGTEQVRSETRFFRGMHGDRAGTSGGSRVARLSDSKGFLTNLDDLDEFAGMTFESRSYDSPTGNPISGTVSRPWRSATATATRSVGGQTVEARFTGVSETWNWSKLDGGRPDRVTHTADTFDALGMVTEHLDDGDLAVTGDEVCALTDYARNTGAHLLSYQSRVRTYALTCAAAKQPGRVFTKNEITGEVRTYFDDQAWGVAPSRGETTRVDSLKDWVGNAFVPVTTSRNAYDDYGRVTDAWDVDGNRTGTAYTPAADGPVTGIATTTGPDWTASTVVEPAWGSVTTSIDVNNRRTDVVHDPLGRIQQVWKPGRSRATFPGAPSLEYLYHISDTEASAVETRELGPNGNYVASFMLYDSLLRLRQTQVPTGDSSAGAVVRDTFYDSAGRVWRTYGPYIPETTDTPAPSPHLSRPPANGFDTIDEWYKTDYDSAGRTIRESRFFGVVKKWEILTAYPSADRVAVTPAAGGTATSTVKDALGRTRELRQHHGPTPASTYDSTTYDYDAKGHLVRITNAEQTRWEYEYDILGRQTKATDPDKGVTTSTYDDAGRLTSTVDSRTPPVTLHYTYDPMGRKTGLYQGVVAPANRLAKWEYDGLTNAKGMQTSATRYVGGEAGAAYVSSVTALSPFGTPAQQKIIIPAGETGLAGTYTYDHTYKPNGEPNTSSRPFIGKTTGLYLGVETLTTIYNNRGQSERLNTTGGGTSYVTGTGFTDLGELGTITLRNNNGPVVTIGHYYEQETRRLSRTWVTRDTAPSTVTDTNYFYDDSGSITSIREDSTLSGTETQCFEHDHLRRLKQAWTPSSGNCAVAPTAGTLGGPAPYWREWEMNRAGSRTRQVDHAAGTTVNYGLPAPTAPQPHAVTRTTDGNDVVTGTYTYDGAGNTLTRPAPSGGQQTLTWDAEGHLASSQDGTGTTTYLYDANGQRLIRKDPLGKTLYLPGQELRVNPAGTTVLSCIRYYTWAGRTVAMRAAGATGLNWIAGDRQGSVNTTIAATGSQTAAIRRQDPYGNARGATTGSWPSLLDKGFVGGTRDNSGLTHLGAREYDPFLGRFISVDPIIDHNDPQQMNGYAYSSNSPVNLSDPDGLRPFDDLDGRSNLNGKRANPYSSDAEERAAQRNAAKAHRLRQQRYHQIMHTGYLGIRKRVEGRVKDMMDSAERASGGRAGGKGGAVRRLAKELVEDFTEDMLVDHLIKKALERIDESRSEYKETPTNPGFAFDDEEFFIAFELAFNGHTVESRDEKLLTVGNPDLEVFDAYVDDVRTEFKTLHSNKADRVKSDLSKAQNQHATRVIINVVNDDVEGETVQNGMKKFLGYHPNPTLKEIGVMGEVEANIQPLTRDLDCAGWDWWENC</sequence>
<feature type="compositionally biased region" description="Polar residues" evidence="2">
    <location>
        <begin position="1828"/>
        <end position="1843"/>
    </location>
</feature>
<comment type="caution">
    <text evidence="5">The sequence shown here is derived from an EMBL/GenBank/DDBJ whole genome shotgun (WGS) entry which is preliminary data.</text>
</comment>
<dbReference type="Pfam" id="PF05593">
    <property type="entry name" value="RHS_repeat"/>
    <property type="match status" value="1"/>
</dbReference>
<organism evidence="5 6">
    <name type="scientific">Micromonospora echinofusca</name>
    <dbReference type="NCBI Taxonomy" id="47858"/>
    <lineage>
        <taxon>Bacteria</taxon>
        <taxon>Bacillati</taxon>
        <taxon>Actinomycetota</taxon>
        <taxon>Actinomycetes</taxon>
        <taxon>Micromonosporales</taxon>
        <taxon>Micromonosporaceae</taxon>
        <taxon>Micromonospora</taxon>
    </lineage>
</organism>
<dbReference type="PANTHER" id="PTHR32305:SF17">
    <property type="entry name" value="TRNA NUCLEASE WAPA"/>
    <property type="match status" value="1"/>
</dbReference>
<feature type="region of interest" description="Disordered" evidence="2">
    <location>
        <begin position="1612"/>
        <end position="1634"/>
    </location>
</feature>
<gene>
    <name evidence="5" type="ORF">GSF22_11815</name>
</gene>
<evidence type="ECO:0000313" key="5">
    <source>
        <dbReference type="EMBL" id="MBO4206685.1"/>
    </source>
</evidence>
<name>A0ABS3VQ98_MICEH</name>
<evidence type="ECO:0000256" key="2">
    <source>
        <dbReference type="SAM" id="MobiDB-lite"/>
    </source>
</evidence>